<name>G0V579_NAUCA</name>
<keyword evidence="4 6" id="KW-0472">Membrane</keyword>
<feature type="transmembrane region" description="Helical" evidence="6">
    <location>
        <begin position="258"/>
        <end position="277"/>
    </location>
</feature>
<dbReference type="eggNOG" id="KOG1172">
    <property type="taxonomic scope" value="Eukaryota"/>
</dbReference>
<reference key="2">
    <citation type="submission" date="2011-08" db="EMBL/GenBank/DDBJ databases">
        <title>Genome sequence of Naumovozyma castellii.</title>
        <authorList>
            <person name="Gordon J.L."/>
            <person name="Armisen D."/>
            <person name="Proux-Wera E."/>
            <person name="OhEigeartaigh S.S."/>
            <person name="Byrne K.P."/>
            <person name="Wolfe K.H."/>
        </authorList>
    </citation>
    <scope>NUCLEOTIDE SEQUENCE</scope>
    <source>
        <strain>Type strain:CBS 4309</strain>
    </source>
</reference>
<feature type="region of interest" description="Disordered" evidence="5">
    <location>
        <begin position="582"/>
        <end position="605"/>
    </location>
</feature>
<dbReference type="GO" id="GO:0050801">
    <property type="term" value="P:monoatomic ion homeostasis"/>
    <property type="evidence" value="ECO:0007669"/>
    <property type="project" value="TreeGrafter"/>
</dbReference>
<accession>G0V579</accession>
<dbReference type="PANTHER" id="PTHR11453:SF82">
    <property type="entry name" value="BORON TRANSPORTER 1"/>
    <property type="match status" value="1"/>
</dbReference>
<dbReference type="InterPro" id="IPR011531">
    <property type="entry name" value="HCO3_transpt-like_TM_dom"/>
</dbReference>
<dbReference type="GO" id="GO:0006623">
    <property type="term" value="P:protein targeting to vacuole"/>
    <property type="evidence" value="ECO:0007669"/>
    <property type="project" value="EnsemblFungi"/>
</dbReference>
<reference evidence="8 9" key="1">
    <citation type="journal article" date="2011" name="Proc. Natl. Acad. Sci. U.S.A.">
        <title>Evolutionary erosion of yeast sex chromosomes by mating-type switching accidents.</title>
        <authorList>
            <person name="Gordon J.L."/>
            <person name="Armisen D."/>
            <person name="Proux-Wera E."/>
            <person name="Oheigeartaigh S.S."/>
            <person name="Byrne K.P."/>
            <person name="Wolfe K.H."/>
        </authorList>
    </citation>
    <scope>NUCLEOTIDE SEQUENCE [LARGE SCALE GENOMIC DNA]</scope>
    <source>
        <strain evidence="9">ATCC 76901 / BCRC 22586 / CBS 4309 / NBRC 1992 / NRRL Y-12630</strain>
    </source>
</reference>
<dbReference type="Pfam" id="PF00955">
    <property type="entry name" value="HCO3_cotransp"/>
    <property type="match status" value="2"/>
</dbReference>
<dbReference type="STRING" id="1064592.G0V579"/>
<feature type="transmembrane region" description="Helical" evidence="6">
    <location>
        <begin position="106"/>
        <end position="132"/>
    </location>
</feature>
<keyword evidence="9" id="KW-1185">Reference proteome</keyword>
<feature type="transmembrane region" description="Helical" evidence="6">
    <location>
        <begin position="479"/>
        <end position="497"/>
    </location>
</feature>
<dbReference type="InParanoid" id="G0V579"/>
<feature type="transmembrane region" description="Helical" evidence="6">
    <location>
        <begin position="314"/>
        <end position="332"/>
    </location>
</feature>
<dbReference type="KEGG" id="ncs:NCAS_0A00550"/>
<feature type="transmembrane region" description="Helical" evidence="6">
    <location>
        <begin position="433"/>
        <end position="458"/>
    </location>
</feature>
<evidence type="ECO:0000256" key="4">
    <source>
        <dbReference type="ARBA" id="ARBA00023136"/>
    </source>
</evidence>
<evidence type="ECO:0000256" key="1">
    <source>
        <dbReference type="ARBA" id="ARBA00004141"/>
    </source>
</evidence>
<dbReference type="GO" id="GO:0006820">
    <property type="term" value="P:monoatomic anion transport"/>
    <property type="evidence" value="ECO:0007669"/>
    <property type="project" value="InterPro"/>
</dbReference>
<evidence type="ECO:0000256" key="2">
    <source>
        <dbReference type="ARBA" id="ARBA00022692"/>
    </source>
</evidence>
<dbReference type="FunCoup" id="G0V579">
    <property type="interactions" value="423"/>
</dbReference>
<feature type="transmembrane region" description="Helical" evidence="6">
    <location>
        <begin position="178"/>
        <end position="198"/>
    </location>
</feature>
<sequence>MNDIDTSSTNQKYNTREDLLTEPNSSVYYQEFEKKRPKRRIPKPGIGIWLDLKDRLPIYIDDWRDSLDYRVIPAVLETYFNNLLPAIAFAQDMFDRTDNSYGVNEILLASAMAGIVFGVLGGQPLCIVGVTGPISIFNYTVYEIIKPLNTNYFGFMFWICIWSMIFHFLLAFGNAVCLLQYVTTFPCDIFGLFINIVYLEKGVQILVKQFNYHGHQDVAAGFADVVVAVLMTVFGTTFKQFNKTPFFNHTIRTFISDYATALSVLFWSGFTHFGGYLNNIHFEKLPITKSYFPTSDTFRDRSTWLAYAKIPTKHIFIALPFGIIMTILFYFDHNVSSLMAQKYQYKLKKPSSFHYDFALLGVTTGIAGVLGIPAPNGLIPQAPLHTESLLVLDENQEVVRCVEQRFTNTVQGLMMLGTMTRPLLVCLGEIPQAILSGLFFTMGINGLIDNVIIHRIMWLFMDKKRKDPENPLNGISKKSLFFFLCFSLAGFVAEFAITNTVAAIGFPLVLLLSVIVCFLFPKIFTREELDILDENVAKEFTIKNLLLKNICDPDNNNLTPQVSDELSDISSMQHTSDDITASMYDGELRDRPKEPETAHLGGTAP</sequence>
<dbReference type="HOGENOM" id="CLU_002289_7_2_1"/>
<dbReference type="GO" id="GO:0080139">
    <property type="term" value="F:borate efflux transmembrane transporter activity"/>
    <property type="evidence" value="ECO:0007669"/>
    <property type="project" value="EnsemblFungi"/>
</dbReference>
<dbReference type="Proteomes" id="UP000001640">
    <property type="component" value="Chromosome 1"/>
</dbReference>
<feature type="transmembrane region" description="Helical" evidence="6">
    <location>
        <begin position="503"/>
        <end position="521"/>
    </location>
</feature>
<evidence type="ECO:0000256" key="5">
    <source>
        <dbReference type="SAM" id="MobiDB-lite"/>
    </source>
</evidence>
<protein>
    <recommendedName>
        <fullName evidence="7">Bicarbonate transporter-like transmembrane domain-containing protein</fullName>
    </recommendedName>
</protein>
<organism evidence="8 9">
    <name type="scientific">Naumovozyma castellii</name>
    <name type="common">Yeast</name>
    <name type="synonym">Saccharomyces castellii</name>
    <dbReference type="NCBI Taxonomy" id="27288"/>
    <lineage>
        <taxon>Eukaryota</taxon>
        <taxon>Fungi</taxon>
        <taxon>Dikarya</taxon>
        <taxon>Ascomycota</taxon>
        <taxon>Saccharomycotina</taxon>
        <taxon>Saccharomycetes</taxon>
        <taxon>Saccharomycetales</taxon>
        <taxon>Saccharomycetaceae</taxon>
        <taxon>Naumovozyma</taxon>
    </lineage>
</organism>
<evidence type="ECO:0000313" key="8">
    <source>
        <dbReference type="EMBL" id="CCC66615.1"/>
    </source>
</evidence>
<feature type="transmembrane region" description="Helical" evidence="6">
    <location>
        <begin position="353"/>
        <end position="374"/>
    </location>
</feature>
<gene>
    <name evidence="8" type="primary">NCAS0A00550</name>
    <name evidence="8" type="ordered locus">NCAS_0A00550</name>
</gene>
<dbReference type="GeneID" id="96900104"/>
<feature type="compositionally biased region" description="Basic and acidic residues" evidence="5">
    <location>
        <begin position="586"/>
        <end position="597"/>
    </location>
</feature>
<dbReference type="GO" id="GO:0005886">
    <property type="term" value="C:plasma membrane"/>
    <property type="evidence" value="ECO:0007669"/>
    <property type="project" value="EnsemblFungi"/>
</dbReference>
<dbReference type="PANTHER" id="PTHR11453">
    <property type="entry name" value="ANION EXCHANGE PROTEIN"/>
    <property type="match status" value="1"/>
</dbReference>
<dbReference type="RefSeq" id="XP_003673006.1">
    <property type="nucleotide sequence ID" value="XM_003672958.1"/>
</dbReference>
<keyword evidence="3 6" id="KW-1133">Transmembrane helix</keyword>
<proteinExistence type="predicted"/>
<comment type="subcellular location">
    <subcellularLocation>
        <location evidence="1">Membrane</location>
        <topology evidence="1">Multi-pass membrane protein</topology>
    </subcellularLocation>
</comment>
<feature type="domain" description="Bicarbonate transporter-like transmembrane" evidence="7">
    <location>
        <begin position="225"/>
        <end position="535"/>
    </location>
</feature>
<dbReference type="GO" id="GO:0005452">
    <property type="term" value="F:solute:inorganic anion antiporter activity"/>
    <property type="evidence" value="ECO:0007669"/>
    <property type="project" value="InterPro"/>
</dbReference>
<evidence type="ECO:0000256" key="6">
    <source>
        <dbReference type="SAM" id="Phobius"/>
    </source>
</evidence>
<dbReference type="Gene3D" id="1.10.287.570">
    <property type="entry name" value="Helical hairpin bin"/>
    <property type="match status" value="1"/>
</dbReference>
<evidence type="ECO:0000256" key="3">
    <source>
        <dbReference type="ARBA" id="ARBA00022989"/>
    </source>
</evidence>
<feature type="transmembrane region" description="Helical" evidence="6">
    <location>
        <begin position="218"/>
        <end position="238"/>
    </location>
</feature>
<dbReference type="OrthoDB" id="1735926at2759"/>
<dbReference type="OMA" id="RRAPFYW"/>
<feature type="domain" description="Bicarbonate transporter-like transmembrane" evidence="7">
    <location>
        <begin position="47"/>
        <end position="215"/>
    </location>
</feature>
<dbReference type="AlphaFoldDB" id="G0V579"/>
<dbReference type="EMBL" id="HE576752">
    <property type="protein sequence ID" value="CCC66615.1"/>
    <property type="molecule type" value="Genomic_DNA"/>
</dbReference>
<feature type="transmembrane region" description="Helical" evidence="6">
    <location>
        <begin position="152"/>
        <end position="171"/>
    </location>
</feature>
<keyword evidence="2 6" id="KW-0812">Transmembrane</keyword>
<dbReference type="GO" id="GO:0000324">
    <property type="term" value="C:fungal-type vacuole"/>
    <property type="evidence" value="ECO:0007669"/>
    <property type="project" value="EnsemblFungi"/>
</dbReference>
<dbReference type="InterPro" id="IPR003020">
    <property type="entry name" value="HCO3_transpt_euk"/>
</dbReference>
<evidence type="ECO:0000313" key="9">
    <source>
        <dbReference type="Proteomes" id="UP000001640"/>
    </source>
</evidence>
<evidence type="ECO:0000259" key="7">
    <source>
        <dbReference type="Pfam" id="PF00955"/>
    </source>
</evidence>